<feature type="compositionally biased region" description="Polar residues" evidence="1">
    <location>
        <begin position="577"/>
        <end position="588"/>
    </location>
</feature>
<evidence type="ECO:0000256" key="1">
    <source>
        <dbReference type="SAM" id="MobiDB-lite"/>
    </source>
</evidence>
<name>A0ABY7VEU2_9GAMM</name>
<feature type="region of interest" description="Disordered" evidence="1">
    <location>
        <begin position="570"/>
        <end position="594"/>
    </location>
</feature>
<sequence length="594" mass="64845">MQPTPLLTPQRSLSLSDIDLSHNSDPSPESLQKKEQDGIQQKVGLLHSSMSPNKNESAQELQHQQQSIDMMSEHDDPLASHAKKHLGVSHQPMVPMQQQEVQHFSLDTPSQFQEYTDLLTHADGHILKGNTAVLVDSDGNIDFAKGIQPSQREASQEHYLDMLTERYGKEIANDIGRTFLHDPSTDLTPNLIKKMEKFAASMENAHGAQHTQKDFLDLSKDPDFQDLLKQEKQWKASSSTGAYLKDKFLDGLHGLGGTVKNSLVSSIPVIGTPINFLKDKSTGDAMRLDTLFNQGAGPNRFANEVLGSLSGKIEDQQIALGTKSAVNSVISGPSKMIPAVHVASHLVSHGISETITSASNATTKAIANPLSSMAAQKGGSDYADDHLHSRRVVLDNSETTKMSHKGSVYALMLHLSTPLKSDSQIDELAGSDLALKGDLLAARDAKSRMITELGGDVSLMDGTRAKDGNTDLQLLRLMSKPELKPAMTMLMSYANSGAEPSAQDIQQFKQRTGGEEKGFDLTALLASSQVKTEKGFNYHNAAILATRIEEKPDFDYKFYDGTSLKSIMKESPPMAPVQQQQELHSSLDLNDDPK</sequence>
<gene>
    <name evidence="2" type="ORF">H3N35_00965</name>
</gene>
<protein>
    <submittedName>
        <fullName evidence="2">Uncharacterized protein</fullName>
    </submittedName>
</protein>
<evidence type="ECO:0000313" key="3">
    <source>
        <dbReference type="Proteomes" id="UP001215231"/>
    </source>
</evidence>
<proteinExistence type="predicted"/>
<dbReference type="RefSeq" id="WP_274052353.1">
    <property type="nucleotide sequence ID" value="NZ_CP059693.1"/>
</dbReference>
<feature type="compositionally biased region" description="Polar residues" evidence="1">
    <location>
        <begin position="1"/>
        <end position="30"/>
    </location>
</feature>
<feature type="region of interest" description="Disordered" evidence="1">
    <location>
        <begin position="1"/>
        <end position="72"/>
    </location>
</feature>
<dbReference type="EMBL" id="CP059693">
    <property type="protein sequence ID" value="WDE12091.1"/>
    <property type="molecule type" value="Genomic_DNA"/>
</dbReference>
<evidence type="ECO:0000313" key="2">
    <source>
        <dbReference type="EMBL" id="WDE12091.1"/>
    </source>
</evidence>
<dbReference type="Proteomes" id="UP001215231">
    <property type="component" value="Chromosome"/>
</dbReference>
<feature type="compositionally biased region" description="Polar residues" evidence="1">
    <location>
        <begin position="48"/>
        <end position="69"/>
    </location>
</feature>
<accession>A0ABY7VEU2</accession>
<reference evidence="2 3" key="1">
    <citation type="journal article" date="2022" name="Mar. Drugs">
        <title>Bioassay-Guided Fractionation Leads to the Detection of Cholic Acid Generated by the Rare Thalassomonas sp.</title>
        <authorList>
            <person name="Pheiffer F."/>
            <person name="Schneider Y.K."/>
            <person name="Hansen E.H."/>
            <person name="Andersen J.H."/>
            <person name="Isaksson J."/>
            <person name="Busche T."/>
            <person name="R C."/>
            <person name="Kalinowski J."/>
            <person name="Zyl L.V."/>
            <person name="Trindade M."/>
        </authorList>
    </citation>
    <scope>NUCLEOTIDE SEQUENCE [LARGE SCALE GENOMIC DNA]</scope>
    <source>
        <strain evidence="2 3">A5K-61T</strain>
    </source>
</reference>
<keyword evidence="3" id="KW-1185">Reference proteome</keyword>
<organism evidence="2 3">
    <name type="scientific">Thalassomonas haliotis</name>
    <dbReference type="NCBI Taxonomy" id="485448"/>
    <lineage>
        <taxon>Bacteria</taxon>
        <taxon>Pseudomonadati</taxon>
        <taxon>Pseudomonadota</taxon>
        <taxon>Gammaproteobacteria</taxon>
        <taxon>Alteromonadales</taxon>
        <taxon>Colwelliaceae</taxon>
        <taxon>Thalassomonas</taxon>
    </lineage>
</organism>